<feature type="transmembrane region" description="Helical" evidence="1">
    <location>
        <begin position="98"/>
        <end position="119"/>
    </location>
</feature>
<name>A0A1H7KR14_9FIRM</name>
<dbReference type="GO" id="GO:0043709">
    <property type="term" value="P:cell adhesion involved in single-species biofilm formation"/>
    <property type="evidence" value="ECO:0007669"/>
    <property type="project" value="TreeGrafter"/>
</dbReference>
<proteinExistence type="predicted"/>
<sequence>MFKFVDLYKRTQHNENAQIRTYFAECIENINKSNLYMMRKICMYTSIIYSLLLILAHFVVPSFKLHGVHFLIIPLMVVYFFINVHLRKPGVHISTHMTGIICGIFYFSLVTIIMLFDAVAVPDRPAVWTPLVIALFPMVYIDKMYKYGIEELIAIIIYAIIAFFNKEPELYTRELYMLVAAYVLSMLSAHIILVMRSREGLAMIELRQLSSLDKLTHVLNKDALMQRMEYQYMQKKPEEACAMLMIDLDNFKDVNDNLGHDAGDRLLERVGQLLIDNFRAYDIIGRYGGDEFVVLMPKMNDTTILEMRCRTLQMFMTDINLGNGQSFTASIGAIIDDGNHTCKEIFRMADDALYKSKLTGKSKCTAWKIDGLDYPIKPVLIALTDRDDGKFLGLTGEDADRYEIVRTHNEDEALRYISQYHEKLELVEVDMSLVDESGIIIKYLKKRESFMKIPILAMASSPEESFQAKELGADEVLMIDATEEIYQQTIKRLIRM</sequence>
<dbReference type="Gene3D" id="3.30.70.270">
    <property type="match status" value="1"/>
</dbReference>
<dbReference type="Gene3D" id="3.40.50.2300">
    <property type="match status" value="1"/>
</dbReference>
<dbReference type="PANTHER" id="PTHR45138:SF9">
    <property type="entry name" value="DIGUANYLATE CYCLASE DGCM-RELATED"/>
    <property type="match status" value="1"/>
</dbReference>
<dbReference type="PROSITE" id="PS50887">
    <property type="entry name" value="GGDEF"/>
    <property type="match status" value="1"/>
</dbReference>
<dbReference type="InterPro" id="IPR050469">
    <property type="entry name" value="Diguanylate_Cyclase"/>
</dbReference>
<dbReference type="PANTHER" id="PTHR45138">
    <property type="entry name" value="REGULATORY COMPONENTS OF SENSORY TRANSDUCTION SYSTEM"/>
    <property type="match status" value="1"/>
</dbReference>
<feature type="transmembrane region" description="Helical" evidence="1">
    <location>
        <begin position="176"/>
        <end position="195"/>
    </location>
</feature>
<evidence type="ECO:0000259" key="2">
    <source>
        <dbReference type="PROSITE" id="PS50887"/>
    </source>
</evidence>
<feature type="transmembrane region" description="Helical" evidence="1">
    <location>
        <begin position="125"/>
        <end position="141"/>
    </location>
</feature>
<dbReference type="SUPFAM" id="SSF55073">
    <property type="entry name" value="Nucleotide cyclase"/>
    <property type="match status" value="1"/>
</dbReference>
<dbReference type="Proteomes" id="UP000182321">
    <property type="component" value="Unassembled WGS sequence"/>
</dbReference>
<accession>A0A1H7KR14</accession>
<dbReference type="NCBIfam" id="TIGR00254">
    <property type="entry name" value="GGDEF"/>
    <property type="match status" value="1"/>
</dbReference>
<dbReference type="GO" id="GO:0052621">
    <property type="term" value="F:diguanylate cyclase activity"/>
    <property type="evidence" value="ECO:0007669"/>
    <property type="project" value="TreeGrafter"/>
</dbReference>
<feature type="transmembrane region" description="Helical" evidence="1">
    <location>
        <begin position="148"/>
        <end position="164"/>
    </location>
</feature>
<evidence type="ECO:0000313" key="4">
    <source>
        <dbReference type="Proteomes" id="UP000182321"/>
    </source>
</evidence>
<reference evidence="4" key="1">
    <citation type="submission" date="2016-10" db="EMBL/GenBank/DDBJ databases">
        <authorList>
            <person name="Varghese N."/>
        </authorList>
    </citation>
    <scope>NUCLEOTIDE SEQUENCE [LARGE SCALE GENOMIC DNA]</scope>
    <source>
        <strain evidence="4">ACV-9</strain>
    </source>
</reference>
<dbReference type="CDD" id="cd01949">
    <property type="entry name" value="GGDEF"/>
    <property type="match status" value="1"/>
</dbReference>
<dbReference type="GO" id="GO:0005886">
    <property type="term" value="C:plasma membrane"/>
    <property type="evidence" value="ECO:0007669"/>
    <property type="project" value="TreeGrafter"/>
</dbReference>
<dbReference type="EMBL" id="FNZX01000013">
    <property type="protein sequence ID" value="SEK89212.1"/>
    <property type="molecule type" value="Genomic_DNA"/>
</dbReference>
<evidence type="ECO:0000256" key="1">
    <source>
        <dbReference type="SAM" id="Phobius"/>
    </source>
</evidence>
<dbReference type="InterPro" id="IPR029787">
    <property type="entry name" value="Nucleotide_cyclase"/>
</dbReference>
<gene>
    <name evidence="3" type="ORF">SAMN02910377_02126</name>
</gene>
<evidence type="ECO:0000313" key="3">
    <source>
        <dbReference type="EMBL" id="SEK89212.1"/>
    </source>
</evidence>
<dbReference type="Pfam" id="PF00990">
    <property type="entry name" value="GGDEF"/>
    <property type="match status" value="1"/>
</dbReference>
<feature type="transmembrane region" description="Helical" evidence="1">
    <location>
        <begin position="41"/>
        <end position="60"/>
    </location>
</feature>
<keyword evidence="1" id="KW-0472">Membrane</keyword>
<keyword evidence="1" id="KW-1133">Transmembrane helix</keyword>
<feature type="transmembrane region" description="Helical" evidence="1">
    <location>
        <begin position="66"/>
        <end position="86"/>
    </location>
</feature>
<protein>
    <submittedName>
        <fullName evidence="3">Diguanylate cyclase (GGDEF) domain-containing protein</fullName>
    </submittedName>
</protein>
<dbReference type="SMART" id="SM00267">
    <property type="entry name" value="GGDEF"/>
    <property type="match status" value="1"/>
</dbReference>
<keyword evidence="4" id="KW-1185">Reference proteome</keyword>
<feature type="domain" description="GGDEF" evidence="2">
    <location>
        <begin position="239"/>
        <end position="369"/>
    </location>
</feature>
<dbReference type="InterPro" id="IPR043128">
    <property type="entry name" value="Rev_trsase/Diguanyl_cyclase"/>
</dbReference>
<dbReference type="InterPro" id="IPR000160">
    <property type="entry name" value="GGDEF_dom"/>
</dbReference>
<organism evidence="3 4">
    <name type="scientific">Pseudobutyrivibrio ruminis</name>
    <dbReference type="NCBI Taxonomy" id="46206"/>
    <lineage>
        <taxon>Bacteria</taxon>
        <taxon>Bacillati</taxon>
        <taxon>Bacillota</taxon>
        <taxon>Clostridia</taxon>
        <taxon>Lachnospirales</taxon>
        <taxon>Lachnospiraceae</taxon>
        <taxon>Pseudobutyrivibrio</taxon>
    </lineage>
</organism>
<dbReference type="AlphaFoldDB" id="A0A1H7KR14"/>
<keyword evidence="1" id="KW-0812">Transmembrane</keyword>
<dbReference type="GO" id="GO:1902201">
    <property type="term" value="P:negative regulation of bacterial-type flagellum-dependent cell motility"/>
    <property type="evidence" value="ECO:0007669"/>
    <property type="project" value="TreeGrafter"/>
</dbReference>